<feature type="active site" description="Nucleophile" evidence="6">
    <location>
        <position position="520"/>
    </location>
</feature>
<dbReference type="PANTHER" id="PTHR30582">
    <property type="entry name" value="L,D-TRANSPEPTIDASE"/>
    <property type="match status" value="1"/>
</dbReference>
<dbReference type="SUPFAM" id="SSF141523">
    <property type="entry name" value="L,D-transpeptidase catalytic domain-like"/>
    <property type="match status" value="1"/>
</dbReference>
<evidence type="ECO:0000256" key="1">
    <source>
        <dbReference type="ARBA" id="ARBA00004752"/>
    </source>
</evidence>
<dbReference type="InterPro" id="IPR050979">
    <property type="entry name" value="LD-transpeptidase"/>
</dbReference>
<keyword evidence="11" id="KW-1185">Reference proteome</keyword>
<dbReference type="PANTHER" id="PTHR30582:SF33">
    <property type="entry name" value="EXPORTED PROTEIN"/>
    <property type="match status" value="1"/>
</dbReference>
<dbReference type="RefSeq" id="WP_082667538.1">
    <property type="nucleotide sequence ID" value="NZ_JAOQJX010000003.1"/>
</dbReference>
<evidence type="ECO:0000256" key="8">
    <source>
        <dbReference type="SAM" id="Phobius"/>
    </source>
</evidence>
<evidence type="ECO:0000256" key="5">
    <source>
        <dbReference type="ARBA" id="ARBA00023316"/>
    </source>
</evidence>
<keyword evidence="8" id="KW-0812">Transmembrane</keyword>
<proteinExistence type="predicted"/>
<dbReference type="CDD" id="cd16913">
    <property type="entry name" value="YkuD_like"/>
    <property type="match status" value="1"/>
</dbReference>
<keyword evidence="5 6" id="KW-0961">Cell wall biogenesis/degradation</keyword>
<dbReference type="PROSITE" id="PS52029">
    <property type="entry name" value="LD_TPASE"/>
    <property type="match status" value="1"/>
</dbReference>
<dbReference type="InterPro" id="IPR038063">
    <property type="entry name" value="Transpep_catalytic_dom"/>
</dbReference>
<dbReference type="Pfam" id="PF03734">
    <property type="entry name" value="YkuD"/>
    <property type="match status" value="1"/>
</dbReference>
<keyword evidence="4 6" id="KW-0573">Peptidoglycan synthesis</keyword>
<evidence type="ECO:0000256" key="2">
    <source>
        <dbReference type="ARBA" id="ARBA00022679"/>
    </source>
</evidence>
<keyword evidence="8" id="KW-1133">Transmembrane helix</keyword>
<evidence type="ECO:0000256" key="3">
    <source>
        <dbReference type="ARBA" id="ARBA00022960"/>
    </source>
</evidence>
<dbReference type="EMBL" id="JAOQJX010000003">
    <property type="protein sequence ID" value="MCU6746754.1"/>
    <property type="molecule type" value="Genomic_DNA"/>
</dbReference>
<name>A0ABT2TAL6_9FIRM</name>
<evidence type="ECO:0000259" key="9">
    <source>
        <dbReference type="PROSITE" id="PS52029"/>
    </source>
</evidence>
<feature type="compositionally biased region" description="Acidic residues" evidence="7">
    <location>
        <begin position="16"/>
        <end position="30"/>
    </location>
</feature>
<dbReference type="InterPro" id="IPR022029">
    <property type="entry name" value="YoaR-like_PG-bd"/>
</dbReference>
<dbReference type="InterPro" id="IPR005490">
    <property type="entry name" value="LD_TPept_cat_dom"/>
</dbReference>
<dbReference type="InterPro" id="IPR038054">
    <property type="entry name" value="LD_TPept-like_central_sf"/>
</dbReference>
<gene>
    <name evidence="10" type="ORF">OCV51_03605</name>
</gene>
<feature type="region of interest" description="Disordered" evidence="7">
    <location>
        <begin position="16"/>
        <end position="78"/>
    </location>
</feature>
<evidence type="ECO:0000313" key="10">
    <source>
        <dbReference type="EMBL" id="MCU6746754.1"/>
    </source>
</evidence>
<comment type="pathway">
    <text evidence="1 6">Cell wall biogenesis; peptidoglycan biosynthesis.</text>
</comment>
<accession>A0ABT2TAL6</accession>
<evidence type="ECO:0000313" key="11">
    <source>
        <dbReference type="Proteomes" id="UP001652394"/>
    </source>
</evidence>
<dbReference type="Gene3D" id="3.10.20.800">
    <property type="match status" value="1"/>
</dbReference>
<feature type="compositionally biased region" description="Acidic residues" evidence="7">
    <location>
        <begin position="37"/>
        <end position="62"/>
    </location>
</feature>
<protein>
    <submittedName>
        <fullName evidence="10">L,D-transpeptidase/peptidoglycan binding protein</fullName>
    </submittedName>
</protein>
<comment type="caution">
    <text evidence="10">The sequence shown here is derived from an EMBL/GenBank/DDBJ whole genome shotgun (WGS) entry which is preliminary data.</text>
</comment>
<feature type="compositionally biased region" description="Basic residues" evidence="7">
    <location>
        <begin position="67"/>
        <end position="78"/>
    </location>
</feature>
<dbReference type="SUPFAM" id="SSF143985">
    <property type="entry name" value="L,D-transpeptidase pre-catalytic domain-like"/>
    <property type="match status" value="1"/>
</dbReference>
<evidence type="ECO:0000256" key="6">
    <source>
        <dbReference type="PROSITE-ProRule" id="PRU01373"/>
    </source>
</evidence>
<sequence>MNDKDIKKRNVLTSEEDTYYLDEEEFEEEAPSAQTDSEYDEHDESGYDDIEILREEDLEDDVPTEKNRRRKRRKNKEKKVRRSGKKIFIICSSIIGVLAVVYIGVSVFFMQHFFINTEINGHDFSGKSVSAVEDYMKEQVKDYQLKILEKDNQSDLIDGDAISLTYKKSNEIKEAVKKQNGFLWPKAFFDKNSQKVTVNVSYDTDALNTLIADLKPVTVEQTQPISAMPKFDGEKFTVEPEVYGTAVNMEILTEKIHEYITEFKPALNMQKEGCYAEPKYTADSKEVQAACDTMNTYCKANITYTMGENVVVDKTLISEWLSVDEDMNVTFNTDAVRTWLTEFGDTYDTQGTTRTITTPTGKTTEVSGGDYGWSIDEDAEFEALTNSIKNGETVTKEPAYYQTAAVHGAQDWGTTYLEVDLSAQHMWYIIDGGVALETDVVTGEPIPAKITPTGVYSILEMSQNETLVGEIDPSTGEPEYRTPVAYWMRVTWSGIGFHDATWQPAFGGSLYQDGLGSHGCINMPLDQAASLYSMLSTGTPVIIHN</sequence>
<feature type="transmembrane region" description="Helical" evidence="8">
    <location>
        <begin position="87"/>
        <end position="110"/>
    </location>
</feature>
<dbReference type="Gene3D" id="2.40.440.10">
    <property type="entry name" value="L,D-transpeptidase catalytic domain-like"/>
    <property type="match status" value="1"/>
</dbReference>
<evidence type="ECO:0000256" key="4">
    <source>
        <dbReference type="ARBA" id="ARBA00022984"/>
    </source>
</evidence>
<keyword evidence="3 6" id="KW-0133">Cell shape</keyword>
<feature type="active site" description="Proton donor/acceptor" evidence="6">
    <location>
        <position position="498"/>
    </location>
</feature>
<feature type="domain" description="L,D-TPase catalytic" evidence="9">
    <location>
        <begin position="415"/>
        <end position="544"/>
    </location>
</feature>
<dbReference type="Pfam" id="PF12229">
    <property type="entry name" value="PG_binding_4"/>
    <property type="match status" value="2"/>
</dbReference>
<reference evidence="10 11" key="1">
    <citation type="journal article" date="2021" name="ISME Commun">
        <title>Automated analysis of genomic sequences facilitates high-throughput and comprehensive description of bacteria.</title>
        <authorList>
            <person name="Hitch T.C.A."/>
        </authorList>
    </citation>
    <scope>NUCLEOTIDE SEQUENCE [LARGE SCALE GENOMIC DNA]</scope>
    <source>
        <strain evidence="10 11">H2_18</strain>
    </source>
</reference>
<keyword evidence="2" id="KW-0808">Transferase</keyword>
<dbReference type="Proteomes" id="UP001652394">
    <property type="component" value="Unassembled WGS sequence"/>
</dbReference>
<organism evidence="10 11">
    <name type="scientific">Faecalicatena acetigenes</name>
    <dbReference type="NCBI Taxonomy" id="2981790"/>
    <lineage>
        <taxon>Bacteria</taxon>
        <taxon>Bacillati</taxon>
        <taxon>Bacillota</taxon>
        <taxon>Clostridia</taxon>
        <taxon>Lachnospirales</taxon>
        <taxon>Lachnospiraceae</taxon>
        <taxon>Faecalicatena</taxon>
    </lineage>
</organism>
<keyword evidence="8" id="KW-0472">Membrane</keyword>
<evidence type="ECO:0000256" key="7">
    <source>
        <dbReference type="SAM" id="MobiDB-lite"/>
    </source>
</evidence>